<accession>A0A166ED67</accession>
<proteinExistence type="predicted"/>
<keyword evidence="1" id="KW-0732">Signal</keyword>
<dbReference type="PANTHER" id="PTHR10963:SF24">
    <property type="entry name" value="GLYCOSIDASE C21B10.07-RELATED"/>
    <property type="match status" value="1"/>
</dbReference>
<name>A0A166ED67_9AGAM</name>
<evidence type="ECO:0000256" key="1">
    <source>
        <dbReference type="SAM" id="SignalP"/>
    </source>
</evidence>
<dbReference type="AlphaFoldDB" id="A0A166ED67"/>
<feature type="chain" id="PRO_5007872679" description="GH16 domain-containing protein" evidence="1">
    <location>
        <begin position="21"/>
        <end position="367"/>
    </location>
</feature>
<dbReference type="GO" id="GO:0004553">
    <property type="term" value="F:hydrolase activity, hydrolyzing O-glycosyl compounds"/>
    <property type="evidence" value="ECO:0007669"/>
    <property type="project" value="InterPro"/>
</dbReference>
<evidence type="ECO:0000313" key="4">
    <source>
        <dbReference type="Proteomes" id="UP000076798"/>
    </source>
</evidence>
<dbReference type="Gene3D" id="2.60.120.200">
    <property type="match status" value="1"/>
</dbReference>
<dbReference type="OrthoDB" id="192832at2759"/>
<gene>
    <name evidence="3" type="ORF">SISSUDRAFT_641906</name>
</gene>
<evidence type="ECO:0000313" key="3">
    <source>
        <dbReference type="EMBL" id="KZT39460.1"/>
    </source>
</evidence>
<sequence>MPSRFLWLLLINAILPSTISYDFVRQYSGSAFFDSWNFYGSWDNLTLGDTWWVNENDAFTQNLAFVNGAGNAVLKVDNSTNVPWNTKRNSIRITTTDTYNFGSLWIIDALHLPFGCSVWPAFWSFGPDWPVGGEIDTIEGVNMMQNNQMALHTDPGCILIPPSPAPPGQGIVGETDCSTAAGCVYLDQDTRSYGQAFADNGGGVWATQFDVSGVFIWFWSRSDVPPSISSAGDGPMDISQWGPPTASYPNGGCDMAGFFAPQQLVLDITLCGDWAGLPQVYNATCANTGPTGVCYLDNVVGPGSHYDDAYFEINNLKTYTTFATPAATGISAGSKVKKNSAGRAQYRSFPLAGLASGLWLFWVYLTA</sequence>
<dbReference type="InterPro" id="IPR050546">
    <property type="entry name" value="Glycosyl_Hydrlase_16"/>
</dbReference>
<dbReference type="InterPro" id="IPR000757">
    <property type="entry name" value="Beta-glucanase-like"/>
</dbReference>
<dbReference type="PROSITE" id="PS51762">
    <property type="entry name" value="GH16_2"/>
    <property type="match status" value="1"/>
</dbReference>
<dbReference type="PANTHER" id="PTHR10963">
    <property type="entry name" value="GLYCOSYL HYDROLASE-RELATED"/>
    <property type="match status" value="1"/>
</dbReference>
<feature type="signal peptide" evidence="1">
    <location>
        <begin position="1"/>
        <end position="20"/>
    </location>
</feature>
<keyword evidence="4" id="KW-1185">Reference proteome</keyword>
<dbReference type="SUPFAM" id="SSF49899">
    <property type="entry name" value="Concanavalin A-like lectins/glucanases"/>
    <property type="match status" value="1"/>
</dbReference>
<reference evidence="3 4" key="1">
    <citation type="journal article" date="2016" name="Mol. Biol. Evol.">
        <title>Comparative Genomics of Early-Diverging Mushroom-Forming Fungi Provides Insights into the Origins of Lignocellulose Decay Capabilities.</title>
        <authorList>
            <person name="Nagy L.G."/>
            <person name="Riley R."/>
            <person name="Tritt A."/>
            <person name="Adam C."/>
            <person name="Daum C."/>
            <person name="Floudas D."/>
            <person name="Sun H."/>
            <person name="Yadav J.S."/>
            <person name="Pangilinan J."/>
            <person name="Larsson K.H."/>
            <person name="Matsuura K."/>
            <person name="Barry K."/>
            <person name="Labutti K."/>
            <person name="Kuo R."/>
            <person name="Ohm R.A."/>
            <person name="Bhattacharya S.S."/>
            <person name="Shirouzu T."/>
            <person name="Yoshinaga Y."/>
            <person name="Martin F.M."/>
            <person name="Grigoriev I.V."/>
            <person name="Hibbett D.S."/>
        </authorList>
    </citation>
    <scope>NUCLEOTIDE SEQUENCE [LARGE SCALE GENOMIC DNA]</scope>
    <source>
        <strain evidence="3 4">HHB10207 ss-3</strain>
    </source>
</reference>
<organism evidence="3 4">
    <name type="scientific">Sistotremastrum suecicum HHB10207 ss-3</name>
    <dbReference type="NCBI Taxonomy" id="1314776"/>
    <lineage>
        <taxon>Eukaryota</taxon>
        <taxon>Fungi</taxon>
        <taxon>Dikarya</taxon>
        <taxon>Basidiomycota</taxon>
        <taxon>Agaricomycotina</taxon>
        <taxon>Agaricomycetes</taxon>
        <taxon>Sistotremastrales</taxon>
        <taxon>Sistotremastraceae</taxon>
        <taxon>Sistotremastrum</taxon>
    </lineage>
</organism>
<evidence type="ECO:0000259" key="2">
    <source>
        <dbReference type="PROSITE" id="PS51762"/>
    </source>
</evidence>
<feature type="domain" description="GH16" evidence="2">
    <location>
        <begin position="17"/>
        <end position="283"/>
    </location>
</feature>
<dbReference type="STRING" id="1314776.A0A166ED67"/>
<dbReference type="GO" id="GO:0009251">
    <property type="term" value="P:glucan catabolic process"/>
    <property type="evidence" value="ECO:0007669"/>
    <property type="project" value="TreeGrafter"/>
</dbReference>
<protein>
    <recommendedName>
        <fullName evidence="2">GH16 domain-containing protein</fullName>
    </recommendedName>
</protein>
<dbReference type="CDD" id="cd02181">
    <property type="entry name" value="GH16_fungal_Lam16A_glucanase"/>
    <property type="match status" value="1"/>
</dbReference>
<dbReference type="EMBL" id="KV428046">
    <property type="protein sequence ID" value="KZT39460.1"/>
    <property type="molecule type" value="Genomic_DNA"/>
</dbReference>
<dbReference type="Proteomes" id="UP000076798">
    <property type="component" value="Unassembled WGS sequence"/>
</dbReference>
<dbReference type="InterPro" id="IPR013320">
    <property type="entry name" value="ConA-like_dom_sf"/>
</dbReference>
<dbReference type="Pfam" id="PF26113">
    <property type="entry name" value="GH16_XgeA"/>
    <property type="match status" value="1"/>
</dbReference>